<feature type="signal peptide" evidence="6">
    <location>
        <begin position="1"/>
        <end position="27"/>
    </location>
</feature>
<dbReference type="AlphaFoldDB" id="A0A7G9QS59"/>
<feature type="binding site" evidence="3">
    <location>
        <position position="90"/>
    </location>
    <ligand>
        <name>Zn(2+)</name>
        <dbReference type="ChEBI" id="CHEBI:29105"/>
        <label>2</label>
    </ligand>
</feature>
<evidence type="ECO:0000256" key="3">
    <source>
        <dbReference type="PIRSR" id="PIRSR601952-2"/>
    </source>
</evidence>
<reference evidence="7 8" key="1">
    <citation type="submission" date="2020-08" db="EMBL/GenBank/DDBJ databases">
        <title>Genome sequence of Thermomonas brevis KACC 16975T.</title>
        <authorList>
            <person name="Hyun D.-W."/>
            <person name="Bae J.-W."/>
        </authorList>
    </citation>
    <scope>NUCLEOTIDE SEQUENCE [LARGE SCALE GENOMIC DNA]</scope>
    <source>
        <strain evidence="7 8">KACC 16975</strain>
    </source>
</reference>
<dbReference type="CDD" id="cd16012">
    <property type="entry name" value="ALP"/>
    <property type="match status" value="1"/>
</dbReference>
<gene>
    <name evidence="7" type="ORF">H9L17_13550</name>
</gene>
<feature type="binding site" evidence="3">
    <location>
        <position position="405"/>
    </location>
    <ligand>
        <name>Zn(2+)</name>
        <dbReference type="ChEBI" id="CHEBI:29105"/>
        <label>2</label>
    </ligand>
</feature>
<dbReference type="PANTHER" id="PTHR11596">
    <property type="entry name" value="ALKALINE PHOSPHATASE"/>
    <property type="match status" value="1"/>
</dbReference>
<name>A0A7G9QS59_9GAMM</name>
<dbReference type="Gene3D" id="3.40.720.10">
    <property type="entry name" value="Alkaline Phosphatase, subunit A"/>
    <property type="match status" value="1"/>
</dbReference>
<feature type="binding site" evidence="3">
    <location>
        <position position="367"/>
    </location>
    <ligand>
        <name>Zn(2+)</name>
        <dbReference type="ChEBI" id="CHEBI:29105"/>
        <label>2</label>
    </ligand>
</feature>
<evidence type="ECO:0000256" key="2">
    <source>
        <dbReference type="PIRSR" id="PIRSR601952-1"/>
    </source>
</evidence>
<evidence type="ECO:0000313" key="8">
    <source>
        <dbReference type="Proteomes" id="UP000515977"/>
    </source>
</evidence>
<comment type="similarity">
    <text evidence="4">Belongs to the alkaline phosphatase family.</text>
</comment>
<dbReference type="Proteomes" id="UP000515977">
    <property type="component" value="Chromosome"/>
</dbReference>
<feature type="region of interest" description="Disordered" evidence="5">
    <location>
        <begin position="455"/>
        <end position="486"/>
    </location>
</feature>
<dbReference type="GO" id="GO:0004035">
    <property type="term" value="F:alkaline phosphatase activity"/>
    <property type="evidence" value="ECO:0007669"/>
    <property type="project" value="TreeGrafter"/>
</dbReference>
<keyword evidence="1" id="KW-0597">Phosphoprotein</keyword>
<feature type="binding site" evidence="3">
    <location>
        <position position="404"/>
    </location>
    <ligand>
        <name>Zn(2+)</name>
        <dbReference type="ChEBI" id="CHEBI:29105"/>
        <label>2</label>
    </ligand>
</feature>
<dbReference type="PRINTS" id="PR00113">
    <property type="entry name" value="ALKPHPHTASE"/>
</dbReference>
<dbReference type="SUPFAM" id="SSF53649">
    <property type="entry name" value="Alkaline phosphatase-like"/>
    <property type="match status" value="1"/>
</dbReference>
<keyword evidence="3" id="KW-0862">Zinc</keyword>
<dbReference type="InterPro" id="IPR017850">
    <property type="entry name" value="Alkaline_phosphatase_core_sf"/>
</dbReference>
<comment type="cofactor">
    <cofactor evidence="3">
        <name>Mg(2+)</name>
        <dbReference type="ChEBI" id="CHEBI:18420"/>
    </cofactor>
    <text evidence="3">Binds 1 Mg(2+) ion.</text>
</comment>
<feature type="chain" id="PRO_5028997829" evidence="6">
    <location>
        <begin position="28"/>
        <end position="577"/>
    </location>
</feature>
<protein>
    <submittedName>
        <fullName evidence="7">Alkaline phosphatase</fullName>
    </submittedName>
</protein>
<evidence type="ECO:0000256" key="4">
    <source>
        <dbReference type="RuleBase" id="RU003946"/>
    </source>
</evidence>
<dbReference type="EMBL" id="CP060711">
    <property type="protein sequence ID" value="QNN46184.1"/>
    <property type="molecule type" value="Genomic_DNA"/>
</dbReference>
<feature type="binding site" evidence="3">
    <location>
        <position position="358"/>
    </location>
    <ligand>
        <name>Mg(2+)</name>
        <dbReference type="ChEBI" id="CHEBI:18420"/>
    </ligand>
</feature>
<dbReference type="InterPro" id="IPR001952">
    <property type="entry name" value="Alkaline_phosphatase"/>
</dbReference>
<accession>A0A7G9QS59</accession>
<evidence type="ECO:0000256" key="5">
    <source>
        <dbReference type="SAM" id="MobiDB-lite"/>
    </source>
</evidence>
<keyword evidence="6" id="KW-0732">Signal</keyword>
<feature type="active site" description="Phosphoserine intermediate" evidence="2">
    <location>
        <position position="140"/>
    </location>
</feature>
<dbReference type="RefSeq" id="WP_187569946.1">
    <property type="nucleotide sequence ID" value="NZ_CP060711.1"/>
</dbReference>
<feature type="binding site" evidence="3">
    <location>
        <position position="202"/>
    </location>
    <ligand>
        <name>Mg(2+)</name>
        <dbReference type="ChEBI" id="CHEBI:18420"/>
    </ligand>
</feature>
<sequence length="577" mass="60279">MTKTHFRPRFRLLAPACGLALAACASTAPTAVPAAAPPVPQSAGLHVAVPAVAHPSGETPAWWYRDGAAQAAARGATAGRAKNVIVFLGDGMSLPTVAAARILEGQRKGGSGEENRLSWENFPATALSKTYNTDSQTPDSAGTMTAITTGVKSHMGAIGVYAGDKNDCAGSLGRQAQTWLELADAAGMATGIVTTARITHATPAATYAHVPNRNWENDAALPKQAVAEGCKDIARQLIEATRDGRGPSIVLGGGRKEFLTVAQADPQQPDKKGLRRDGRDLIAEWRGAHPQGAYATDAAQLAAAANAPSVLGLFNYDHLQFDHDRSANGAVEPSLADMTRVAIAHLSRGGNGYVLMVEGAKIDMASHEGNAFRALDETIAFSDAVRAAAEATSADDTLILVTADHAHTLTFVGYPARGNPILGKVRGSNSFDGEPGKLALDLSGKPYTTLVYANGPGNTGASEEQPAGPKRHPHWPKQLLAPANGRPDLTDVDTADPDYMQEALVPLSGESHGGDDVGIWARGPGSDAVRGSLEQNAIYHIVVQATPRLREALCAKRLCDGNGVPVELPRSGDFKPE</sequence>
<evidence type="ECO:0000256" key="1">
    <source>
        <dbReference type="ARBA" id="ARBA00022553"/>
    </source>
</evidence>
<dbReference type="KEGG" id="tbv:H9L17_13550"/>
<keyword evidence="3" id="KW-0479">Metal-binding</keyword>
<dbReference type="PROSITE" id="PS51257">
    <property type="entry name" value="PROKAR_LIPOPROTEIN"/>
    <property type="match status" value="1"/>
</dbReference>
<dbReference type="SMART" id="SM00098">
    <property type="entry name" value="alkPPc"/>
    <property type="match status" value="1"/>
</dbReference>
<comment type="cofactor">
    <cofactor evidence="3">
        <name>Zn(2+)</name>
        <dbReference type="ChEBI" id="CHEBI:29105"/>
    </cofactor>
    <text evidence="3">Binds 2 Zn(2+) ions.</text>
</comment>
<proteinExistence type="inferred from homology"/>
<feature type="binding site" evidence="3">
    <location>
        <position position="512"/>
    </location>
    <ligand>
        <name>Zn(2+)</name>
        <dbReference type="ChEBI" id="CHEBI:29105"/>
        <label>2</label>
    </ligand>
</feature>
<feature type="binding site" evidence="3">
    <location>
        <position position="200"/>
    </location>
    <ligand>
        <name>Mg(2+)</name>
        <dbReference type="ChEBI" id="CHEBI:18420"/>
    </ligand>
</feature>
<keyword evidence="8" id="KW-1185">Reference proteome</keyword>
<organism evidence="7 8">
    <name type="scientific">Thermomonas brevis</name>
    <dbReference type="NCBI Taxonomy" id="215691"/>
    <lineage>
        <taxon>Bacteria</taxon>
        <taxon>Pseudomonadati</taxon>
        <taxon>Pseudomonadota</taxon>
        <taxon>Gammaproteobacteria</taxon>
        <taxon>Lysobacterales</taxon>
        <taxon>Lysobacteraceae</taxon>
        <taxon>Thermomonas</taxon>
    </lineage>
</organism>
<dbReference type="GO" id="GO:0046872">
    <property type="term" value="F:metal ion binding"/>
    <property type="evidence" value="ECO:0007669"/>
    <property type="project" value="UniProtKB-KW"/>
</dbReference>
<evidence type="ECO:0000256" key="6">
    <source>
        <dbReference type="SAM" id="SignalP"/>
    </source>
</evidence>
<feature type="binding site" evidence="3">
    <location>
        <position position="90"/>
    </location>
    <ligand>
        <name>Mg(2+)</name>
        <dbReference type="ChEBI" id="CHEBI:18420"/>
    </ligand>
</feature>
<dbReference type="PANTHER" id="PTHR11596:SF5">
    <property type="entry name" value="ALKALINE PHOSPHATASE"/>
    <property type="match status" value="1"/>
</dbReference>
<dbReference type="Pfam" id="PF00245">
    <property type="entry name" value="Alk_phosphatase"/>
    <property type="match status" value="1"/>
</dbReference>
<keyword evidence="3" id="KW-0460">Magnesium</keyword>
<evidence type="ECO:0000313" key="7">
    <source>
        <dbReference type="EMBL" id="QNN46184.1"/>
    </source>
</evidence>
<feature type="binding site" evidence="3">
    <location>
        <position position="363"/>
    </location>
    <ligand>
        <name>Zn(2+)</name>
        <dbReference type="ChEBI" id="CHEBI:29105"/>
        <label>2</label>
    </ligand>
</feature>